<sequence length="207" mass="21215">MTVDRDALCSWLSDLAAVIVQDADDLSDLATRIAAAPSLSAAAFSTEILSLMRIVGESVTSVAGFDGLKAGSFEEGDTEAAGKILLAVGLSLAGGRVEWISRPQARAGRERISAAGDAALAVVSTIGADAADLYGWLSRLVQMSVRLVSDLAADLAPVGRVETGISMPSTVLAYKLYGEAGRAAGLVDIAGSSTPMLMPIGFDALEN</sequence>
<organism evidence="1 2">
    <name type="scientific">Rhizobium metallidurans</name>
    <dbReference type="NCBI Taxonomy" id="1265931"/>
    <lineage>
        <taxon>Bacteria</taxon>
        <taxon>Pseudomonadati</taxon>
        <taxon>Pseudomonadota</taxon>
        <taxon>Alphaproteobacteria</taxon>
        <taxon>Hyphomicrobiales</taxon>
        <taxon>Rhizobiaceae</taxon>
        <taxon>Rhizobium/Agrobacterium group</taxon>
        <taxon>Rhizobium</taxon>
    </lineage>
</organism>
<keyword evidence="2" id="KW-1185">Reference proteome</keyword>
<proteinExistence type="predicted"/>
<name>A0A7W6CRP9_9HYPH</name>
<evidence type="ECO:0000313" key="1">
    <source>
        <dbReference type="EMBL" id="MBB3965955.1"/>
    </source>
</evidence>
<dbReference type="RefSeq" id="WP_183901469.1">
    <property type="nucleotide sequence ID" value="NZ_JACIDW010000013.1"/>
</dbReference>
<reference evidence="1 2" key="1">
    <citation type="submission" date="2020-08" db="EMBL/GenBank/DDBJ databases">
        <title>Genomic Encyclopedia of Type Strains, Phase IV (KMG-IV): sequencing the most valuable type-strain genomes for metagenomic binning, comparative biology and taxonomic classification.</title>
        <authorList>
            <person name="Goeker M."/>
        </authorList>
    </citation>
    <scope>NUCLEOTIDE SEQUENCE [LARGE SCALE GENOMIC DNA]</scope>
    <source>
        <strain evidence="1 2">DSM 26575</strain>
    </source>
</reference>
<evidence type="ECO:0000313" key="2">
    <source>
        <dbReference type="Proteomes" id="UP000582090"/>
    </source>
</evidence>
<dbReference type="AlphaFoldDB" id="A0A7W6CRP9"/>
<protein>
    <submittedName>
        <fullName evidence="1">Uncharacterized protein</fullName>
    </submittedName>
</protein>
<dbReference type="EMBL" id="JACIDW010000013">
    <property type="protein sequence ID" value="MBB3965955.1"/>
    <property type="molecule type" value="Genomic_DNA"/>
</dbReference>
<dbReference type="Proteomes" id="UP000582090">
    <property type="component" value="Unassembled WGS sequence"/>
</dbReference>
<accession>A0A7W6CRP9</accession>
<comment type="caution">
    <text evidence="1">The sequence shown here is derived from an EMBL/GenBank/DDBJ whole genome shotgun (WGS) entry which is preliminary data.</text>
</comment>
<gene>
    <name evidence="1" type="ORF">GGQ67_003636</name>
</gene>